<organism evidence="2 3">
    <name type="scientific">Fraxinus pennsylvanica</name>
    <dbReference type="NCBI Taxonomy" id="56036"/>
    <lineage>
        <taxon>Eukaryota</taxon>
        <taxon>Viridiplantae</taxon>
        <taxon>Streptophyta</taxon>
        <taxon>Embryophyta</taxon>
        <taxon>Tracheophyta</taxon>
        <taxon>Spermatophyta</taxon>
        <taxon>Magnoliopsida</taxon>
        <taxon>eudicotyledons</taxon>
        <taxon>Gunneridae</taxon>
        <taxon>Pentapetalae</taxon>
        <taxon>asterids</taxon>
        <taxon>lamiids</taxon>
        <taxon>Lamiales</taxon>
        <taxon>Oleaceae</taxon>
        <taxon>Oleeae</taxon>
        <taxon>Fraxinus</taxon>
    </lineage>
</organism>
<proteinExistence type="predicted"/>
<dbReference type="Pfam" id="PF02213">
    <property type="entry name" value="GYF"/>
    <property type="match status" value="1"/>
</dbReference>
<protein>
    <recommendedName>
        <fullName evidence="1">GYF domain-containing protein</fullName>
    </recommendedName>
</protein>
<accession>A0AAD1ZHB2</accession>
<keyword evidence="3" id="KW-1185">Reference proteome</keyword>
<gene>
    <name evidence="2" type="ORF">FPE_LOCUS16587</name>
</gene>
<sequence length="105" mass="11803">MNAEDQPSVDVVQTEKPAVNGNSGLIMVADLGEVIDLKGDELPTESSKGRIADGVIAENAKLWHYVDHHGTVQGLFSFHMMKRWRNANYLHPGFKVWRVRSQQEC</sequence>
<dbReference type="InterPro" id="IPR035445">
    <property type="entry name" value="GYF-like_dom_sf"/>
</dbReference>
<reference evidence="2" key="1">
    <citation type="submission" date="2023-05" db="EMBL/GenBank/DDBJ databases">
        <authorList>
            <person name="Huff M."/>
        </authorList>
    </citation>
    <scope>NUCLEOTIDE SEQUENCE</scope>
</reference>
<dbReference type="Gene3D" id="3.30.1490.40">
    <property type="match status" value="1"/>
</dbReference>
<feature type="domain" description="GYF" evidence="1">
    <location>
        <begin position="60"/>
        <end position="105"/>
    </location>
</feature>
<evidence type="ECO:0000313" key="2">
    <source>
        <dbReference type="EMBL" id="CAI9769703.1"/>
    </source>
</evidence>
<dbReference type="Proteomes" id="UP000834106">
    <property type="component" value="Chromosome 10"/>
</dbReference>
<name>A0AAD1ZHB2_9LAMI</name>
<dbReference type="PROSITE" id="PS50829">
    <property type="entry name" value="GYF"/>
    <property type="match status" value="1"/>
</dbReference>
<dbReference type="EMBL" id="OU503045">
    <property type="protein sequence ID" value="CAI9769703.1"/>
    <property type="molecule type" value="Genomic_DNA"/>
</dbReference>
<dbReference type="SUPFAM" id="SSF55277">
    <property type="entry name" value="GYF domain"/>
    <property type="match status" value="1"/>
</dbReference>
<evidence type="ECO:0000259" key="1">
    <source>
        <dbReference type="PROSITE" id="PS50829"/>
    </source>
</evidence>
<evidence type="ECO:0000313" key="3">
    <source>
        <dbReference type="Proteomes" id="UP000834106"/>
    </source>
</evidence>
<dbReference type="InterPro" id="IPR003169">
    <property type="entry name" value="GYF"/>
</dbReference>
<dbReference type="AlphaFoldDB" id="A0AAD1ZHB2"/>